<gene>
    <name evidence="2" type="ORF">GS18_0202705</name>
</gene>
<name>A0A084H2R2_METID</name>
<protein>
    <submittedName>
        <fullName evidence="2">Stage 0 sporulation regulatory protein</fullName>
    </submittedName>
</protein>
<proteinExistence type="predicted"/>
<feature type="region of interest" description="Disordered" evidence="1">
    <location>
        <begin position="1"/>
        <end position="58"/>
    </location>
</feature>
<sequence length="58" mass="6136">MKRKAARNQAVKNNTTPKESMADTEFAAEAVYSSENPAKGANRNSKNGSKGRSGGSFS</sequence>
<dbReference type="EMBL" id="JNVC02000001">
    <property type="protein sequence ID" value="KEZ53874.1"/>
    <property type="molecule type" value="Genomic_DNA"/>
</dbReference>
<accession>A0A084H2R2</accession>
<evidence type="ECO:0000256" key="1">
    <source>
        <dbReference type="SAM" id="MobiDB-lite"/>
    </source>
</evidence>
<evidence type="ECO:0000313" key="2">
    <source>
        <dbReference type="EMBL" id="KEZ53874.1"/>
    </source>
</evidence>
<reference evidence="2 3" key="1">
    <citation type="journal article" date="2005" name="Int. J. Syst. Evol. Microbiol.">
        <title>Bacillus cibi sp. nov., isolated from jeotgal, a traditional Korean fermented seafood.</title>
        <authorList>
            <person name="Yoon J.H."/>
            <person name="Lee C.H."/>
            <person name="Oh T.K."/>
        </authorList>
    </citation>
    <scope>NUCLEOTIDE SEQUENCE [LARGE SCALE GENOMIC DNA]</scope>
    <source>
        <strain evidence="2 3">DSM 16189</strain>
    </source>
</reference>
<keyword evidence="3" id="KW-1185">Reference proteome</keyword>
<dbReference type="AlphaFoldDB" id="A0A084H2R2"/>
<comment type="caution">
    <text evidence="2">The sequence shown here is derived from an EMBL/GenBank/DDBJ whole genome shotgun (WGS) entry which is preliminary data.</text>
</comment>
<evidence type="ECO:0000313" key="3">
    <source>
        <dbReference type="Proteomes" id="UP000028549"/>
    </source>
</evidence>
<organism evidence="2 3">
    <name type="scientific">Metabacillus indicus</name>
    <name type="common">Bacillus indicus</name>
    <dbReference type="NCBI Taxonomy" id="246786"/>
    <lineage>
        <taxon>Bacteria</taxon>
        <taxon>Bacillati</taxon>
        <taxon>Bacillota</taxon>
        <taxon>Bacilli</taxon>
        <taxon>Bacillales</taxon>
        <taxon>Bacillaceae</taxon>
        <taxon>Metabacillus</taxon>
    </lineage>
</organism>
<dbReference type="Proteomes" id="UP000028549">
    <property type="component" value="Unassembled WGS sequence"/>
</dbReference>
<dbReference type="RefSeq" id="WP_029281795.1">
    <property type="nucleotide sequence ID" value="NZ_CP176757.1"/>
</dbReference>